<dbReference type="GO" id="GO:0051536">
    <property type="term" value="F:iron-sulfur cluster binding"/>
    <property type="evidence" value="ECO:0007669"/>
    <property type="project" value="UniProtKB-KW"/>
</dbReference>
<dbReference type="SFLD" id="SFLDG01108">
    <property type="entry name" value="Uncharacterised_Radical_SAM_Su"/>
    <property type="match status" value="1"/>
</dbReference>
<dbReference type="CDD" id="cd01335">
    <property type="entry name" value="Radical_SAM"/>
    <property type="match status" value="1"/>
</dbReference>
<dbReference type="Pfam" id="PF04055">
    <property type="entry name" value="Radical_SAM"/>
    <property type="match status" value="1"/>
</dbReference>
<evidence type="ECO:0000256" key="3">
    <source>
        <dbReference type="ARBA" id="ARBA00023004"/>
    </source>
</evidence>
<dbReference type="SUPFAM" id="SSF102114">
    <property type="entry name" value="Radical SAM enzymes"/>
    <property type="match status" value="1"/>
</dbReference>
<protein>
    <recommendedName>
        <fullName evidence="5">Radical SAM core domain-containing protein</fullName>
    </recommendedName>
</protein>
<evidence type="ECO:0000256" key="2">
    <source>
        <dbReference type="ARBA" id="ARBA00022723"/>
    </source>
</evidence>
<dbReference type="AlphaFoldDB" id="A0A0F9T3D1"/>
<dbReference type="PANTHER" id="PTHR43288">
    <property type="entry name" value="BIOTIN SYNTHASE-RELATED PROTEIN, RADICAL SAM SUPERFAMILY"/>
    <property type="match status" value="1"/>
</dbReference>
<keyword evidence="2" id="KW-0479">Metal-binding</keyword>
<accession>A0A0F9T3D1</accession>
<keyword evidence="3" id="KW-0408">Iron</keyword>
<sequence>MKKIIVEKIKEGNRIIKGRGFPKGCKLCLKGQKTVLFLSGTCQKPDNCYWYCPLSKERKGKEETFANEIKINSKKELLEEINKTEAKGMSITGGEPLSDKNLEKTLDYIRFVKTQKSKRFHIHLYTNGISFNKSIAEKLASAGLDEIRFHPSRGNQQKIKFALNKGLVVGAEVPVIPNNEKLEDIKKLVVFLDDIGADFINLNEFEYCFPNSLSLKNRGYQLKKGSIASVVKSQEVAIDLMRDLSTRVSIKIHFCPIHSKDYNQLKMRYLHRAKNIRLPYEVITEEGLLIFGQVEGNLEDLNRFKENLISKTKIKEKFLSSTENNIKLPYYYIMDTQIMSLYESYQLKGYVIEMIPFRKKKYQQITEKTPTKLFKKEFGYDENRRC</sequence>
<dbReference type="InterPro" id="IPR040087">
    <property type="entry name" value="MJ0021-like"/>
</dbReference>
<evidence type="ECO:0000256" key="1">
    <source>
        <dbReference type="ARBA" id="ARBA00022691"/>
    </source>
</evidence>
<evidence type="ECO:0000259" key="5">
    <source>
        <dbReference type="PROSITE" id="PS51918"/>
    </source>
</evidence>
<dbReference type="PANTHER" id="PTHR43288:SF1">
    <property type="entry name" value="GLYCYL-RADICAL ENZYME ACTIVATING ENZYME MJ0021-RELATED"/>
    <property type="match status" value="1"/>
</dbReference>
<dbReference type="InterPro" id="IPR013785">
    <property type="entry name" value="Aldolase_TIM"/>
</dbReference>
<comment type="caution">
    <text evidence="6">The sequence shown here is derived from an EMBL/GenBank/DDBJ whole genome shotgun (WGS) entry which is preliminary data.</text>
</comment>
<dbReference type="InterPro" id="IPR007197">
    <property type="entry name" value="rSAM"/>
</dbReference>
<dbReference type="EMBL" id="LAZR01001996">
    <property type="protein sequence ID" value="KKN35983.1"/>
    <property type="molecule type" value="Genomic_DNA"/>
</dbReference>
<keyword evidence="1" id="KW-0949">S-adenosyl-L-methionine</keyword>
<evidence type="ECO:0000256" key="4">
    <source>
        <dbReference type="ARBA" id="ARBA00023014"/>
    </source>
</evidence>
<proteinExistence type="predicted"/>
<evidence type="ECO:0000313" key="6">
    <source>
        <dbReference type="EMBL" id="KKN35983.1"/>
    </source>
</evidence>
<reference evidence="6" key="1">
    <citation type="journal article" date="2015" name="Nature">
        <title>Complex archaea that bridge the gap between prokaryotes and eukaryotes.</title>
        <authorList>
            <person name="Spang A."/>
            <person name="Saw J.H."/>
            <person name="Jorgensen S.L."/>
            <person name="Zaremba-Niedzwiedzka K."/>
            <person name="Martijn J."/>
            <person name="Lind A.E."/>
            <person name="van Eijk R."/>
            <person name="Schleper C."/>
            <person name="Guy L."/>
            <person name="Ettema T.J."/>
        </authorList>
    </citation>
    <scope>NUCLEOTIDE SEQUENCE</scope>
</reference>
<organism evidence="6">
    <name type="scientific">marine sediment metagenome</name>
    <dbReference type="NCBI Taxonomy" id="412755"/>
    <lineage>
        <taxon>unclassified sequences</taxon>
        <taxon>metagenomes</taxon>
        <taxon>ecological metagenomes</taxon>
    </lineage>
</organism>
<dbReference type="InterPro" id="IPR058240">
    <property type="entry name" value="rSAM_sf"/>
</dbReference>
<keyword evidence="4" id="KW-0411">Iron-sulfur</keyword>
<feature type="domain" description="Radical SAM core" evidence="5">
    <location>
        <begin position="30"/>
        <end position="251"/>
    </location>
</feature>
<dbReference type="GO" id="GO:0003824">
    <property type="term" value="F:catalytic activity"/>
    <property type="evidence" value="ECO:0007669"/>
    <property type="project" value="InterPro"/>
</dbReference>
<dbReference type="PROSITE" id="PS51918">
    <property type="entry name" value="RADICAL_SAM"/>
    <property type="match status" value="1"/>
</dbReference>
<dbReference type="GO" id="GO:0046872">
    <property type="term" value="F:metal ion binding"/>
    <property type="evidence" value="ECO:0007669"/>
    <property type="project" value="UniProtKB-KW"/>
</dbReference>
<dbReference type="Gene3D" id="3.20.20.70">
    <property type="entry name" value="Aldolase class I"/>
    <property type="match status" value="1"/>
</dbReference>
<dbReference type="SFLD" id="SFLDS00029">
    <property type="entry name" value="Radical_SAM"/>
    <property type="match status" value="1"/>
</dbReference>
<name>A0A0F9T3D1_9ZZZZ</name>
<gene>
    <name evidence="6" type="ORF">LCGC14_0778210</name>
</gene>